<gene>
    <name evidence="2" type="ORF">E2C01_045110</name>
</gene>
<sequence>MLQKLMKKNPREVSRHIASPPSKQSDQGTSILNFRF</sequence>
<dbReference type="Proteomes" id="UP000324222">
    <property type="component" value="Unassembled WGS sequence"/>
</dbReference>
<comment type="caution">
    <text evidence="2">The sequence shown here is derived from an EMBL/GenBank/DDBJ whole genome shotgun (WGS) entry which is preliminary data.</text>
</comment>
<evidence type="ECO:0000313" key="2">
    <source>
        <dbReference type="EMBL" id="MPC51266.1"/>
    </source>
</evidence>
<keyword evidence="3" id="KW-1185">Reference proteome</keyword>
<dbReference type="EMBL" id="VSRR010010067">
    <property type="protein sequence ID" value="MPC51266.1"/>
    <property type="molecule type" value="Genomic_DNA"/>
</dbReference>
<protein>
    <submittedName>
        <fullName evidence="2">Uncharacterized protein</fullName>
    </submittedName>
</protein>
<accession>A0A5B7G0D4</accession>
<reference evidence="2 3" key="1">
    <citation type="submission" date="2019-05" db="EMBL/GenBank/DDBJ databases">
        <title>Another draft genome of Portunus trituberculatus and its Hox gene families provides insights of decapod evolution.</title>
        <authorList>
            <person name="Jeong J.-H."/>
            <person name="Song I."/>
            <person name="Kim S."/>
            <person name="Choi T."/>
            <person name="Kim D."/>
            <person name="Ryu S."/>
            <person name="Kim W."/>
        </authorList>
    </citation>
    <scope>NUCLEOTIDE SEQUENCE [LARGE SCALE GENOMIC DNA]</scope>
    <source>
        <tissue evidence="2">Muscle</tissue>
    </source>
</reference>
<evidence type="ECO:0000256" key="1">
    <source>
        <dbReference type="SAM" id="MobiDB-lite"/>
    </source>
</evidence>
<evidence type="ECO:0000313" key="3">
    <source>
        <dbReference type="Proteomes" id="UP000324222"/>
    </source>
</evidence>
<feature type="region of interest" description="Disordered" evidence="1">
    <location>
        <begin position="1"/>
        <end position="36"/>
    </location>
</feature>
<feature type="compositionally biased region" description="Polar residues" evidence="1">
    <location>
        <begin position="21"/>
        <end position="36"/>
    </location>
</feature>
<name>A0A5B7G0D4_PORTR</name>
<organism evidence="2 3">
    <name type="scientific">Portunus trituberculatus</name>
    <name type="common">Swimming crab</name>
    <name type="synonym">Neptunus trituberculatus</name>
    <dbReference type="NCBI Taxonomy" id="210409"/>
    <lineage>
        <taxon>Eukaryota</taxon>
        <taxon>Metazoa</taxon>
        <taxon>Ecdysozoa</taxon>
        <taxon>Arthropoda</taxon>
        <taxon>Crustacea</taxon>
        <taxon>Multicrustacea</taxon>
        <taxon>Malacostraca</taxon>
        <taxon>Eumalacostraca</taxon>
        <taxon>Eucarida</taxon>
        <taxon>Decapoda</taxon>
        <taxon>Pleocyemata</taxon>
        <taxon>Brachyura</taxon>
        <taxon>Eubrachyura</taxon>
        <taxon>Portunoidea</taxon>
        <taxon>Portunidae</taxon>
        <taxon>Portuninae</taxon>
        <taxon>Portunus</taxon>
    </lineage>
</organism>
<dbReference type="AlphaFoldDB" id="A0A5B7G0D4"/>
<proteinExistence type="predicted"/>